<feature type="region of interest" description="Disordered" evidence="8">
    <location>
        <begin position="1"/>
        <end position="31"/>
    </location>
</feature>
<dbReference type="Pfam" id="PF19270">
    <property type="entry name" value="FBO_C"/>
    <property type="match status" value="1"/>
</dbReference>
<accession>E2BX07</accession>
<dbReference type="AlphaFoldDB" id="E2BX07"/>
<evidence type="ECO:0000256" key="5">
    <source>
        <dbReference type="ARBA" id="ARBA00022786"/>
    </source>
</evidence>
<keyword evidence="5" id="KW-0833">Ubl conjugation pathway</keyword>
<dbReference type="PANTHER" id="PTHR12874:SF29">
    <property type="entry name" value="F-BOX ONLY PROTEIN 9"/>
    <property type="match status" value="1"/>
</dbReference>
<name>E2BX07_HARSA</name>
<dbReference type="FunFam" id="1.20.1280.50:FF:000012">
    <property type="entry name" value="F-box only protein 9"/>
    <property type="match status" value="1"/>
</dbReference>
<evidence type="ECO:0000313" key="10">
    <source>
        <dbReference type="EMBL" id="EFN79726.1"/>
    </source>
</evidence>
<dbReference type="OMA" id="RWNRLDF"/>
<dbReference type="PROSITE" id="PS50181">
    <property type="entry name" value="FBOX"/>
    <property type="match status" value="1"/>
</dbReference>
<evidence type="ECO:0000256" key="2">
    <source>
        <dbReference type="ARBA" id="ARBA00004906"/>
    </source>
</evidence>
<keyword evidence="6 7" id="KW-0802">TPR repeat</keyword>
<organism evidence="11">
    <name type="scientific">Harpegnathos saltator</name>
    <name type="common">Jerdon's jumping ant</name>
    <dbReference type="NCBI Taxonomy" id="610380"/>
    <lineage>
        <taxon>Eukaryota</taxon>
        <taxon>Metazoa</taxon>
        <taxon>Ecdysozoa</taxon>
        <taxon>Arthropoda</taxon>
        <taxon>Hexapoda</taxon>
        <taxon>Insecta</taxon>
        <taxon>Pterygota</taxon>
        <taxon>Neoptera</taxon>
        <taxon>Endopterygota</taxon>
        <taxon>Hymenoptera</taxon>
        <taxon>Apocrita</taxon>
        <taxon>Aculeata</taxon>
        <taxon>Formicoidea</taxon>
        <taxon>Formicidae</taxon>
        <taxon>Ponerinae</taxon>
        <taxon>Ponerini</taxon>
        <taxon>Harpegnathos</taxon>
    </lineage>
</organism>
<dbReference type="InterPro" id="IPR045464">
    <property type="entry name" value="Hrt3/FBXO9_C"/>
</dbReference>
<feature type="region of interest" description="Disordered" evidence="8">
    <location>
        <begin position="46"/>
        <end position="72"/>
    </location>
</feature>
<evidence type="ECO:0000259" key="9">
    <source>
        <dbReference type="PROSITE" id="PS50181"/>
    </source>
</evidence>
<feature type="repeat" description="TPR" evidence="7">
    <location>
        <begin position="79"/>
        <end position="112"/>
    </location>
</feature>
<proteinExistence type="predicted"/>
<sequence>MHWQNHCSGSSDDTDEGDDQEASSLRQEETKIEDALTSFREQWQRELTISPKRDTPRSYSPKEPNIEVTSDEASIESRAKNLFLKGIEHEQSRKFYEAIQFYKRAVQLVPDIEVRLYESTKTKVRDKFDTDDSLDTLNNDLSTNDSENYFEVDEEETDLFSKLSRIVNRNQCVCFPKFEQNTTHISALPTEIVLYILRWVVSSDLDFRSLEMFSRVCRGFYISARDKEIWRLACVRIWGVNCGTCEPKYQSWRDMYLQRPRLRYNGCYISKTSYIRDGENSFQDRFYRPWHLVEYFRYLRFFPEGRVLMLTSTDEAQSCVNSLRSHVPRNSSVLIGHYRLHDNFVTLVLKKQETKTVNFAYRRNKREPVHDSGEQTFHIEFEIQNHHRRVNSQLKWVSYSIFTKYRNGNEVKLCLKEPSVREFRVSPIGGRYPPLKFSRVKSYTQESEAPLQ</sequence>
<evidence type="ECO:0000256" key="3">
    <source>
        <dbReference type="ARBA" id="ARBA00019775"/>
    </source>
</evidence>
<keyword evidence="4" id="KW-0963">Cytoplasm</keyword>
<dbReference type="SUPFAM" id="SSF81383">
    <property type="entry name" value="F-box domain"/>
    <property type="match status" value="1"/>
</dbReference>
<feature type="compositionally biased region" description="Acidic residues" evidence="8">
    <location>
        <begin position="12"/>
        <end position="21"/>
    </location>
</feature>
<dbReference type="OrthoDB" id="2117972at2759"/>
<dbReference type="Proteomes" id="UP000008237">
    <property type="component" value="Unassembled WGS sequence"/>
</dbReference>
<reference evidence="10 11" key="1">
    <citation type="journal article" date="2010" name="Science">
        <title>Genomic comparison of the ants Camponotus floridanus and Harpegnathos saltator.</title>
        <authorList>
            <person name="Bonasio R."/>
            <person name="Zhang G."/>
            <person name="Ye C."/>
            <person name="Mutti N.S."/>
            <person name="Fang X."/>
            <person name="Qin N."/>
            <person name="Donahue G."/>
            <person name="Yang P."/>
            <person name="Li Q."/>
            <person name="Li C."/>
            <person name="Zhang P."/>
            <person name="Huang Z."/>
            <person name="Berger S.L."/>
            <person name="Reinberg D."/>
            <person name="Wang J."/>
            <person name="Liebig J."/>
        </authorList>
    </citation>
    <scope>NUCLEOTIDE SEQUENCE [LARGE SCALE GENOMIC DNA]</scope>
    <source>
        <strain evidence="10 11">R22 G/1</strain>
    </source>
</reference>
<evidence type="ECO:0000256" key="4">
    <source>
        <dbReference type="ARBA" id="ARBA00022490"/>
    </source>
</evidence>
<dbReference type="InParanoid" id="E2BX07"/>
<gene>
    <name evidence="10" type="ORF">EAI_16300</name>
</gene>
<evidence type="ECO:0000256" key="1">
    <source>
        <dbReference type="ARBA" id="ARBA00004496"/>
    </source>
</evidence>
<comment type="pathway">
    <text evidence="2">Protein modification; protein ubiquitination.</text>
</comment>
<dbReference type="InterPro" id="IPR019734">
    <property type="entry name" value="TPR_rpt"/>
</dbReference>
<comment type="subcellular location">
    <subcellularLocation>
        <location evidence="1">Cytoplasm</location>
    </subcellularLocation>
</comment>
<dbReference type="InterPro" id="IPR036047">
    <property type="entry name" value="F-box-like_dom_sf"/>
</dbReference>
<evidence type="ECO:0000256" key="8">
    <source>
        <dbReference type="SAM" id="MobiDB-lite"/>
    </source>
</evidence>
<dbReference type="FunCoup" id="E2BX07">
    <property type="interactions" value="316"/>
</dbReference>
<dbReference type="Pfam" id="PF12937">
    <property type="entry name" value="F-box-like"/>
    <property type="match status" value="1"/>
</dbReference>
<keyword evidence="11" id="KW-1185">Reference proteome</keyword>
<dbReference type="GO" id="GO:0031146">
    <property type="term" value="P:SCF-dependent proteasomal ubiquitin-dependent protein catabolic process"/>
    <property type="evidence" value="ECO:0007669"/>
    <property type="project" value="TreeGrafter"/>
</dbReference>
<dbReference type="STRING" id="610380.E2BX07"/>
<evidence type="ECO:0000313" key="11">
    <source>
        <dbReference type="Proteomes" id="UP000008237"/>
    </source>
</evidence>
<dbReference type="InterPro" id="IPR001810">
    <property type="entry name" value="F-box_dom"/>
</dbReference>
<protein>
    <recommendedName>
        <fullName evidence="3">F-box only protein 9</fullName>
    </recommendedName>
</protein>
<dbReference type="PANTHER" id="PTHR12874">
    <property type="entry name" value="F-BOX ONLY PROTEIN 48-RELATED"/>
    <property type="match status" value="1"/>
</dbReference>
<feature type="domain" description="F-box" evidence="9">
    <location>
        <begin position="182"/>
        <end position="233"/>
    </location>
</feature>
<dbReference type="CDD" id="cd22089">
    <property type="entry name" value="F-box_FBXO9"/>
    <property type="match status" value="1"/>
</dbReference>
<dbReference type="PROSITE" id="PS50005">
    <property type="entry name" value="TPR"/>
    <property type="match status" value="1"/>
</dbReference>
<dbReference type="GO" id="GO:0019005">
    <property type="term" value="C:SCF ubiquitin ligase complex"/>
    <property type="evidence" value="ECO:0007669"/>
    <property type="project" value="TreeGrafter"/>
</dbReference>
<dbReference type="GO" id="GO:0005737">
    <property type="term" value="C:cytoplasm"/>
    <property type="evidence" value="ECO:0007669"/>
    <property type="project" value="UniProtKB-SubCell"/>
</dbReference>
<evidence type="ECO:0000256" key="6">
    <source>
        <dbReference type="ARBA" id="ARBA00022803"/>
    </source>
</evidence>
<dbReference type="EMBL" id="GL451202">
    <property type="protein sequence ID" value="EFN79726.1"/>
    <property type="molecule type" value="Genomic_DNA"/>
</dbReference>
<dbReference type="Gene3D" id="1.20.1280.50">
    <property type="match status" value="1"/>
</dbReference>
<evidence type="ECO:0000256" key="7">
    <source>
        <dbReference type="PROSITE-ProRule" id="PRU00339"/>
    </source>
</evidence>